<dbReference type="SUPFAM" id="SSF56601">
    <property type="entry name" value="beta-lactamase/transpeptidase-like"/>
    <property type="match status" value="1"/>
</dbReference>
<feature type="region of interest" description="Disordered" evidence="1">
    <location>
        <begin position="21"/>
        <end position="44"/>
    </location>
</feature>
<dbReference type="Proteomes" id="UP000199009">
    <property type="component" value="Chromosome I"/>
</dbReference>
<proteinExistence type="predicted"/>
<dbReference type="OrthoDB" id="3174977at2"/>
<accession>A0A1G7U735</accession>
<keyword evidence="2" id="KW-0732">Signal</keyword>
<dbReference type="RefSeq" id="WP_157681726.1">
    <property type="nucleotide sequence ID" value="NZ_LT629692.1"/>
</dbReference>
<dbReference type="GO" id="GO:0004180">
    <property type="term" value="F:carboxypeptidase activity"/>
    <property type="evidence" value="ECO:0007669"/>
    <property type="project" value="UniProtKB-KW"/>
</dbReference>
<feature type="chain" id="PRO_5039718947" evidence="2">
    <location>
        <begin position="21"/>
        <end position="401"/>
    </location>
</feature>
<evidence type="ECO:0000313" key="5">
    <source>
        <dbReference type="Proteomes" id="UP000199009"/>
    </source>
</evidence>
<sequence>MKRASVIVLAMAGILAGCTAGPAPSPTTGTSATPVPVAGSECPAGTNPRDDLCLADDPLADDLSRILHTQFTDAQLKATIAGVWHNGDPVLIGALGESMTGVPATPDMHHLLGNLSTPMFTTVVLQQVQAGRLSLDDPLSDWFPDLPASEQVTIDMLLHNTSGYPHYTEIPAFLDRLWADPFQQWPIQDLVDIGVAGGPVFTPGTDWLFSDTNTLILQQVVEEVSGRPVGELLREGVFDALGMDDSTAAFDADWPSPVLHGYSDERGVWEDVTNWSPTWTYTAGGVGADQADVAVFLDALGEGTLLSPELHDLQFAPSTAGLGRFTDQQYWAMGFLQLDGWMFLNPGLSGYFGAGGTFPEEGWTMVVYTTTSQDGDQSAPTATDIFRQFTAVVTPEHSLVQ</sequence>
<dbReference type="InterPro" id="IPR012338">
    <property type="entry name" value="Beta-lactam/transpept-like"/>
</dbReference>
<dbReference type="InterPro" id="IPR050789">
    <property type="entry name" value="Diverse_Enzym_Activities"/>
</dbReference>
<evidence type="ECO:0000256" key="2">
    <source>
        <dbReference type="SAM" id="SignalP"/>
    </source>
</evidence>
<dbReference type="AlphaFoldDB" id="A0A1G7U735"/>
<dbReference type="InterPro" id="IPR001466">
    <property type="entry name" value="Beta-lactam-related"/>
</dbReference>
<dbReference type="STRING" id="370764.SAMN04489810_0289"/>
<dbReference type="PANTHER" id="PTHR43283">
    <property type="entry name" value="BETA-LACTAMASE-RELATED"/>
    <property type="match status" value="1"/>
</dbReference>
<feature type="domain" description="Beta-lactamase-related" evidence="3">
    <location>
        <begin position="77"/>
        <end position="377"/>
    </location>
</feature>
<organism evidence="4 5">
    <name type="scientific">Microbacterium pygmaeum</name>
    <dbReference type="NCBI Taxonomy" id="370764"/>
    <lineage>
        <taxon>Bacteria</taxon>
        <taxon>Bacillati</taxon>
        <taxon>Actinomycetota</taxon>
        <taxon>Actinomycetes</taxon>
        <taxon>Micrococcales</taxon>
        <taxon>Microbacteriaceae</taxon>
        <taxon>Microbacterium</taxon>
    </lineage>
</organism>
<keyword evidence="4" id="KW-0378">Hydrolase</keyword>
<dbReference type="Gene3D" id="3.40.710.10">
    <property type="entry name" value="DD-peptidase/beta-lactamase superfamily"/>
    <property type="match status" value="1"/>
</dbReference>
<name>A0A1G7U735_9MICO</name>
<evidence type="ECO:0000259" key="3">
    <source>
        <dbReference type="Pfam" id="PF00144"/>
    </source>
</evidence>
<dbReference type="EMBL" id="LT629692">
    <property type="protein sequence ID" value="SDG43386.1"/>
    <property type="molecule type" value="Genomic_DNA"/>
</dbReference>
<protein>
    <submittedName>
        <fullName evidence="4">D-alanyl-D-alanine carboxypeptidase</fullName>
    </submittedName>
</protein>
<gene>
    <name evidence="4" type="ORF">SAMN04489810_0289</name>
</gene>
<feature type="compositionally biased region" description="Low complexity" evidence="1">
    <location>
        <begin position="21"/>
        <end position="38"/>
    </location>
</feature>
<evidence type="ECO:0000256" key="1">
    <source>
        <dbReference type="SAM" id="MobiDB-lite"/>
    </source>
</evidence>
<keyword evidence="4" id="KW-0121">Carboxypeptidase</keyword>
<keyword evidence="4" id="KW-0645">Protease</keyword>
<evidence type="ECO:0000313" key="4">
    <source>
        <dbReference type="EMBL" id="SDG43386.1"/>
    </source>
</evidence>
<keyword evidence="5" id="KW-1185">Reference proteome</keyword>
<dbReference type="PROSITE" id="PS51257">
    <property type="entry name" value="PROKAR_LIPOPROTEIN"/>
    <property type="match status" value="1"/>
</dbReference>
<feature type="signal peptide" evidence="2">
    <location>
        <begin position="1"/>
        <end position="20"/>
    </location>
</feature>
<reference evidence="4 5" key="1">
    <citation type="submission" date="2016-10" db="EMBL/GenBank/DDBJ databases">
        <authorList>
            <person name="de Groot N.N."/>
        </authorList>
    </citation>
    <scope>NUCLEOTIDE SEQUENCE [LARGE SCALE GENOMIC DNA]</scope>
    <source>
        <strain evidence="4 5">DSM 23142</strain>
    </source>
</reference>
<dbReference type="Pfam" id="PF00144">
    <property type="entry name" value="Beta-lactamase"/>
    <property type="match status" value="1"/>
</dbReference>